<evidence type="ECO:0000313" key="3">
    <source>
        <dbReference type="EMBL" id="OIW27172.1"/>
    </source>
</evidence>
<dbReference type="AlphaFoldDB" id="A0A1J7JD56"/>
<feature type="compositionally biased region" description="Basic and acidic residues" evidence="1">
    <location>
        <begin position="279"/>
        <end position="291"/>
    </location>
</feature>
<name>A0A1J7JD56_9PEZI</name>
<keyword evidence="2" id="KW-0812">Transmembrane</keyword>
<evidence type="ECO:0000256" key="1">
    <source>
        <dbReference type="SAM" id="MobiDB-lite"/>
    </source>
</evidence>
<dbReference type="EMBL" id="KV875099">
    <property type="protein sequence ID" value="OIW27172.1"/>
    <property type="molecule type" value="Genomic_DNA"/>
</dbReference>
<accession>A0A1J7JD56</accession>
<dbReference type="PANTHER" id="PTHR36587">
    <property type="entry name" value="EXPRESSION SITE-ASSOCIATED GENE 3 (ESAG3)-LIKE PROTEIN"/>
    <property type="match status" value="1"/>
</dbReference>
<protein>
    <submittedName>
        <fullName evidence="3">Uncharacterized protein</fullName>
    </submittedName>
</protein>
<dbReference type="InParanoid" id="A0A1J7JD56"/>
<gene>
    <name evidence="3" type="ORF">CONLIGDRAFT_416757</name>
</gene>
<organism evidence="3 4">
    <name type="scientific">Coniochaeta ligniaria NRRL 30616</name>
    <dbReference type="NCBI Taxonomy" id="1408157"/>
    <lineage>
        <taxon>Eukaryota</taxon>
        <taxon>Fungi</taxon>
        <taxon>Dikarya</taxon>
        <taxon>Ascomycota</taxon>
        <taxon>Pezizomycotina</taxon>
        <taxon>Sordariomycetes</taxon>
        <taxon>Sordariomycetidae</taxon>
        <taxon>Coniochaetales</taxon>
        <taxon>Coniochaetaceae</taxon>
        <taxon>Coniochaeta</taxon>
    </lineage>
</organism>
<keyword evidence="4" id="KW-1185">Reference proteome</keyword>
<evidence type="ECO:0000256" key="2">
    <source>
        <dbReference type="SAM" id="Phobius"/>
    </source>
</evidence>
<dbReference type="Proteomes" id="UP000182658">
    <property type="component" value="Unassembled WGS sequence"/>
</dbReference>
<reference evidence="3 4" key="1">
    <citation type="submission" date="2016-10" db="EMBL/GenBank/DDBJ databases">
        <title>Draft genome sequence of Coniochaeta ligniaria NRRL30616, a lignocellulolytic fungus for bioabatement of inhibitors in plant biomass hydrolysates.</title>
        <authorList>
            <consortium name="DOE Joint Genome Institute"/>
            <person name="Jimenez D.J."/>
            <person name="Hector R.E."/>
            <person name="Riley R."/>
            <person name="Sun H."/>
            <person name="Grigoriev I.V."/>
            <person name="Van Elsas J.D."/>
            <person name="Nichols N.N."/>
        </authorList>
    </citation>
    <scope>NUCLEOTIDE SEQUENCE [LARGE SCALE GENOMIC DNA]</scope>
    <source>
        <strain evidence="3 4">NRRL 30616</strain>
    </source>
</reference>
<feature type="region of interest" description="Disordered" evidence="1">
    <location>
        <begin position="272"/>
        <end position="297"/>
    </location>
</feature>
<sequence>MTGALMIWNARHSGQIKEVLGLGKASNPDVLVRYVFSYPRVLESSRALSMKPTDVLFPGSSHLAMSLAKRYAEAVTILYLLLSPSLRSMSVVYRSIWRIEVLRHSPRVIKHLLSLALPLLFWGFFIFLAQIAFFNVASIRSIDLSYLQRRLFLFTTSYDDALADIHSYNKTWLRPDLHVLVDARVRDLGLCKTLLSTVVQGYPAPILVGYHSEPGRMGTLDLFRSIRDTIVKPPTAKEDIILWLGRNHWVQLPVEVTVRRFLQLADVMASTTETGQRSKSREVSDTSDRPRGNNAGQQLVLLPASKACVYDCENTDILPESTLPKDLYGPLTDKVPCPSLKRPRFAAPDAFIGTARDITDSVTDMIDHIANSNTSTLPDEQSAWSHLFHQQELQRSIEQQNSPERGWIHKAFASLTRHHTKQKPQTHKGTKISSTATTAAPAQNNTNHDHGLTLDYASHIFQTLHHSTQDIRFLTFSRPLLINSPSRTAAHLFHLPLRLPPELEHASLPLLRANNISWRTAPLVTNIAVPLSSIPAILNLHDTQPHLADVWWREMWFFPYARELVGMYTRPDRGSARVLMMEVGCIYRGCRLSNALKWDGVALFCYPSAFEVDGTVRLLDLDCFCVNAMYITSYSVGTVVRFLICYMPRSGTRDM</sequence>
<dbReference type="OrthoDB" id="422736at2759"/>
<keyword evidence="2" id="KW-0472">Membrane</keyword>
<dbReference type="CDD" id="cd22997">
    <property type="entry name" value="GT_LH"/>
    <property type="match status" value="1"/>
</dbReference>
<dbReference type="PANTHER" id="PTHR36587:SF2">
    <property type="entry name" value="EXPRESSION SITE-ASSOCIATED GENE 3 (ESAG3)-LIKE PROTEIN"/>
    <property type="match status" value="1"/>
</dbReference>
<feature type="transmembrane region" description="Helical" evidence="2">
    <location>
        <begin position="112"/>
        <end position="134"/>
    </location>
</feature>
<keyword evidence="2" id="KW-1133">Transmembrane helix</keyword>
<proteinExistence type="predicted"/>
<evidence type="ECO:0000313" key="4">
    <source>
        <dbReference type="Proteomes" id="UP000182658"/>
    </source>
</evidence>